<evidence type="ECO:0000313" key="7">
    <source>
        <dbReference type="Proteomes" id="UP000198854"/>
    </source>
</evidence>
<dbReference type="AlphaFoldDB" id="A0A1G8G9B5"/>
<comment type="subcellular location">
    <subcellularLocation>
        <location evidence="1">Membrane</location>
    </subcellularLocation>
</comment>
<organism evidence="6 7">
    <name type="scientific">Vibrio xiamenensis</name>
    <dbReference type="NCBI Taxonomy" id="861298"/>
    <lineage>
        <taxon>Bacteria</taxon>
        <taxon>Pseudomonadati</taxon>
        <taxon>Pseudomonadota</taxon>
        <taxon>Gammaproteobacteria</taxon>
        <taxon>Vibrionales</taxon>
        <taxon>Vibrionaceae</taxon>
        <taxon>Vibrio</taxon>
    </lineage>
</organism>
<dbReference type="Pfam" id="PF01124">
    <property type="entry name" value="MAPEG"/>
    <property type="match status" value="1"/>
</dbReference>
<dbReference type="GO" id="GO:0016020">
    <property type="term" value="C:membrane"/>
    <property type="evidence" value="ECO:0007669"/>
    <property type="project" value="UniProtKB-SubCell"/>
</dbReference>
<dbReference type="Gene3D" id="1.20.120.550">
    <property type="entry name" value="Membrane associated eicosanoid/glutathione metabolism-like domain"/>
    <property type="match status" value="1"/>
</dbReference>
<evidence type="ECO:0000256" key="4">
    <source>
        <dbReference type="ARBA" id="ARBA00023136"/>
    </source>
</evidence>
<keyword evidence="7" id="KW-1185">Reference proteome</keyword>
<evidence type="ECO:0000256" key="2">
    <source>
        <dbReference type="ARBA" id="ARBA00022692"/>
    </source>
</evidence>
<reference evidence="6 7" key="1">
    <citation type="submission" date="2016-10" db="EMBL/GenBank/DDBJ databases">
        <authorList>
            <person name="de Groot N.N."/>
        </authorList>
    </citation>
    <scope>NUCLEOTIDE SEQUENCE [LARGE SCALE GENOMIC DNA]</scope>
    <source>
        <strain evidence="6 7">CGMCC 1.10228</strain>
    </source>
</reference>
<proteinExistence type="predicted"/>
<keyword evidence="4 5" id="KW-0472">Membrane</keyword>
<dbReference type="RefSeq" id="WP_093278829.1">
    <property type="nucleotide sequence ID" value="NZ_FNDD01000035.1"/>
</dbReference>
<sequence>MEFTHYHTALWGMALIILMTVAQWLIATVSKAAQKDAIPGKIDESLSHDSFVFRAHRTFMNSMENLPMMMSSAFLALFVGASPTWTSVFIWVFLIARLGHMALYYRIATEKNPSPRSYFFALGFFASSALLILSMVTLAGF</sequence>
<protein>
    <submittedName>
        <fullName evidence="6">Uncharacterized conserved protein, MAPEG superfamily</fullName>
    </submittedName>
</protein>
<feature type="transmembrane region" description="Helical" evidence="5">
    <location>
        <begin position="119"/>
        <end position="139"/>
    </location>
</feature>
<dbReference type="SUPFAM" id="SSF161084">
    <property type="entry name" value="MAPEG domain-like"/>
    <property type="match status" value="1"/>
</dbReference>
<feature type="transmembrane region" description="Helical" evidence="5">
    <location>
        <begin position="6"/>
        <end position="26"/>
    </location>
</feature>
<dbReference type="InterPro" id="IPR023352">
    <property type="entry name" value="MAPEG-like_dom_sf"/>
</dbReference>
<keyword evidence="2 5" id="KW-0812">Transmembrane</keyword>
<evidence type="ECO:0000313" key="6">
    <source>
        <dbReference type="EMBL" id="SDH90953.1"/>
    </source>
</evidence>
<evidence type="ECO:0000256" key="5">
    <source>
        <dbReference type="SAM" id="Phobius"/>
    </source>
</evidence>
<dbReference type="OrthoDB" id="5880499at2"/>
<accession>A0A1G8G9B5</accession>
<evidence type="ECO:0000256" key="3">
    <source>
        <dbReference type="ARBA" id="ARBA00022989"/>
    </source>
</evidence>
<dbReference type="InterPro" id="IPR001129">
    <property type="entry name" value="Membr-assoc_MAPEG"/>
</dbReference>
<dbReference type="Proteomes" id="UP000198854">
    <property type="component" value="Unassembled WGS sequence"/>
</dbReference>
<name>A0A1G8G9B5_9VIBR</name>
<gene>
    <name evidence="6" type="ORF">SAMN04488136_13545</name>
</gene>
<keyword evidence="3 5" id="KW-1133">Transmembrane helix</keyword>
<dbReference type="EMBL" id="FNDD01000035">
    <property type="protein sequence ID" value="SDH90953.1"/>
    <property type="molecule type" value="Genomic_DNA"/>
</dbReference>
<evidence type="ECO:0000256" key="1">
    <source>
        <dbReference type="ARBA" id="ARBA00004370"/>
    </source>
</evidence>
<dbReference type="STRING" id="861298.SAMN04488136_13545"/>